<dbReference type="STRING" id="983965.A0A2T4C962"/>
<dbReference type="Proteomes" id="UP000240760">
    <property type="component" value="Unassembled WGS sequence"/>
</dbReference>
<gene>
    <name evidence="4" type="ORF">M440DRAFT_252143</name>
</gene>
<dbReference type="SMART" id="SM00066">
    <property type="entry name" value="GAL4"/>
    <property type="match status" value="1"/>
</dbReference>
<dbReference type="Pfam" id="PF00172">
    <property type="entry name" value="Zn_clus"/>
    <property type="match status" value="1"/>
</dbReference>
<feature type="domain" description="Zn(2)-C6 fungal-type" evidence="3">
    <location>
        <begin position="92"/>
        <end position="122"/>
    </location>
</feature>
<dbReference type="InterPro" id="IPR001138">
    <property type="entry name" value="Zn2Cys6_DnaBD"/>
</dbReference>
<dbReference type="PANTHER" id="PTHR47785">
    <property type="entry name" value="ZN(II)2CYS6 TRANSCRIPTION FACTOR (EUROFUNG)-RELATED-RELATED"/>
    <property type="match status" value="1"/>
</dbReference>
<dbReference type="InterPro" id="IPR053181">
    <property type="entry name" value="EcdB-like_regulator"/>
</dbReference>
<dbReference type="EMBL" id="KZ679129">
    <property type="protein sequence ID" value="PTB78064.1"/>
    <property type="molecule type" value="Genomic_DNA"/>
</dbReference>
<dbReference type="InterPro" id="IPR036864">
    <property type="entry name" value="Zn2-C6_fun-type_DNA-bd_sf"/>
</dbReference>
<evidence type="ECO:0000256" key="2">
    <source>
        <dbReference type="SAM" id="MobiDB-lite"/>
    </source>
</evidence>
<evidence type="ECO:0000259" key="3">
    <source>
        <dbReference type="PROSITE" id="PS50048"/>
    </source>
</evidence>
<evidence type="ECO:0000313" key="4">
    <source>
        <dbReference type="EMBL" id="PTB78064.1"/>
    </source>
</evidence>
<evidence type="ECO:0000313" key="5">
    <source>
        <dbReference type="Proteomes" id="UP000240760"/>
    </source>
</evidence>
<organism evidence="4 5">
    <name type="scientific">Trichoderma longibrachiatum ATCC 18648</name>
    <dbReference type="NCBI Taxonomy" id="983965"/>
    <lineage>
        <taxon>Eukaryota</taxon>
        <taxon>Fungi</taxon>
        <taxon>Dikarya</taxon>
        <taxon>Ascomycota</taxon>
        <taxon>Pezizomycotina</taxon>
        <taxon>Sordariomycetes</taxon>
        <taxon>Hypocreomycetidae</taxon>
        <taxon>Hypocreales</taxon>
        <taxon>Hypocreaceae</taxon>
        <taxon>Trichoderma</taxon>
    </lineage>
</organism>
<feature type="region of interest" description="Disordered" evidence="2">
    <location>
        <begin position="1"/>
        <end position="87"/>
    </location>
</feature>
<proteinExistence type="predicted"/>
<dbReference type="OrthoDB" id="4685598at2759"/>
<dbReference type="PROSITE" id="PS00463">
    <property type="entry name" value="ZN2_CY6_FUNGAL_1"/>
    <property type="match status" value="1"/>
</dbReference>
<evidence type="ECO:0000256" key="1">
    <source>
        <dbReference type="ARBA" id="ARBA00023242"/>
    </source>
</evidence>
<protein>
    <recommendedName>
        <fullName evidence="3">Zn(2)-C6 fungal-type domain-containing protein</fullName>
    </recommendedName>
</protein>
<dbReference type="Gene3D" id="4.10.240.10">
    <property type="entry name" value="Zn(2)-C6 fungal-type DNA-binding domain"/>
    <property type="match status" value="1"/>
</dbReference>
<dbReference type="SUPFAM" id="SSF57701">
    <property type="entry name" value="Zn2/Cys6 DNA-binding domain"/>
    <property type="match status" value="1"/>
</dbReference>
<feature type="compositionally biased region" description="Low complexity" evidence="2">
    <location>
        <begin position="27"/>
        <end position="45"/>
    </location>
</feature>
<keyword evidence="1" id="KW-0539">Nucleus</keyword>
<sequence length="166" mass="18760">MAASSAAAFPTPSAEAGRGQHHPVLPPYQSQPQSQPQPQSQHQPQFQPPKSQPHPELSLTSSSSTSSSHNQPKQKERQQQQPPSKRRRIGYACNLCRTKKNRCDGERPSCGPCKERRQECVYSPQRTKISVTQEYVCVLIVDTRHLRSFIRSHFIADSKTQWPLCC</sequence>
<reference evidence="4 5" key="1">
    <citation type="submission" date="2016-07" db="EMBL/GenBank/DDBJ databases">
        <title>Multiple horizontal gene transfer events from other fungi enriched the ability of initially mycotrophic Trichoderma (Ascomycota) to feed on dead plant biomass.</title>
        <authorList>
            <consortium name="DOE Joint Genome Institute"/>
            <person name="Aerts A."/>
            <person name="Atanasova L."/>
            <person name="Chenthamara K."/>
            <person name="Zhang J."/>
            <person name="Grujic M."/>
            <person name="Henrissat B."/>
            <person name="Kuo A."/>
            <person name="Salamov A."/>
            <person name="Lipzen A."/>
            <person name="Labutti K."/>
            <person name="Barry K."/>
            <person name="Miao Y."/>
            <person name="Rahimi M.J."/>
            <person name="Shen Q."/>
            <person name="Grigoriev I.V."/>
            <person name="Kubicek C.P."/>
            <person name="Druzhinina I.S."/>
        </authorList>
    </citation>
    <scope>NUCLEOTIDE SEQUENCE [LARGE SCALE GENOMIC DNA]</scope>
    <source>
        <strain evidence="4 5">ATCC 18648</strain>
    </source>
</reference>
<dbReference type="PROSITE" id="PS50048">
    <property type="entry name" value="ZN2_CY6_FUNGAL_2"/>
    <property type="match status" value="1"/>
</dbReference>
<dbReference type="AlphaFoldDB" id="A0A2T4C962"/>
<feature type="compositionally biased region" description="Low complexity" evidence="2">
    <location>
        <begin position="53"/>
        <end position="68"/>
    </location>
</feature>
<dbReference type="GO" id="GO:0000981">
    <property type="term" value="F:DNA-binding transcription factor activity, RNA polymerase II-specific"/>
    <property type="evidence" value="ECO:0007669"/>
    <property type="project" value="InterPro"/>
</dbReference>
<feature type="compositionally biased region" description="Low complexity" evidence="2">
    <location>
        <begin position="1"/>
        <end position="16"/>
    </location>
</feature>
<accession>A0A2T4C962</accession>
<name>A0A2T4C962_TRILO</name>
<dbReference type="GO" id="GO:0008270">
    <property type="term" value="F:zinc ion binding"/>
    <property type="evidence" value="ECO:0007669"/>
    <property type="project" value="InterPro"/>
</dbReference>
<dbReference type="CDD" id="cd00067">
    <property type="entry name" value="GAL4"/>
    <property type="match status" value="1"/>
</dbReference>
<keyword evidence="5" id="KW-1185">Reference proteome</keyword>